<keyword evidence="14" id="KW-0472">Membrane</keyword>
<dbReference type="Gene3D" id="3.30.1360.150">
    <property type="match status" value="1"/>
</dbReference>
<keyword evidence="8" id="KW-0479">Metal-binding</keyword>
<evidence type="ECO:0000256" key="14">
    <source>
        <dbReference type="ARBA" id="ARBA00023136"/>
    </source>
</evidence>
<keyword evidence="9 34" id="KW-0732">Signal</keyword>
<evidence type="ECO:0000256" key="31">
    <source>
        <dbReference type="ARBA" id="ARBA00049320"/>
    </source>
</evidence>
<dbReference type="NCBIfam" id="NF042991">
    <property type="entry name" value="alk_phos_PafA"/>
    <property type="match status" value="1"/>
</dbReference>
<evidence type="ECO:0000256" key="21">
    <source>
        <dbReference type="ARBA" id="ARBA00047290"/>
    </source>
</evidence>
<evidence type="ECO:0000256" key="32">
    <source>
        <dbReference type="PIRSR" id="PIRSR031924-50"/>
    </source>
</evidence>
<dbReference type="PANTHER" id="PTHR10151">
    <property type="entry name" value="ECTONUCLEOTIDE PYROPHOSPHATASE/PHOSPHODIESTERASE"/>
    <property type="match status" value="1"/>
</dbReference>
<keyword evidence="36" id="KW-1185">Reference proteome</keyword>
<gene>
    <name evidence="35" type="ORF">EV199_5438</name>
</gene>
<keyword evidence="6 32" id="KW-0597">Phosphoprotein</keyword>
<dbReference type="GO" id="GO:0098552">
    <property type="term" value="C:side of membrane"/>
    <property type="evidence" value="ECO:0007669"/>
    <property type="project" value="UniProtKB-KW"/>
</dbReference>
<evidence type="ECO:0000256" key="23">
    <source>
        <dbReference type="ARBA" id="ARBA00047482"/>
    </source>
</evidence>
<feature type="chain" id="PRO_5020404003" description="glycerophosphocholine cholinephosphodiesterase" evidence="34">
    <location>
        <begin position="20"/>
        <end position="547"/>
    </location>
</feature>
<comment type="function">
    <text evidence="20">Choline-specific glycerophosphodiesterase that hydrolyzes glycerophosphocholine (GPC) and lysophosphatidylcholine (LPC) and contributes to supplying choline to the cells. Has a preference for LPC with short (12:0 and 14:0) or polyunsaturated (18:2 and 20:4) fatty acids. In vitro, hydrolyzes only choline-containing lysophospholipids, such as sphingosylphosphorylcholine (SPC), platelet-activating factor (PAF) and lysoPAF, but not other lysophospholipids.</text>
</comment>
<comment type="catalytic activity">
    <reaction evidence="31">
        <text>1-(5Z,8Z,11Z,14Z-eicosatetraenoyl)-sn-glycero-3-phosphocholine + H2O = 1-(5Z,8Z,11Z,14Z-eicosatetraenoyl)-sn-glycerol + phosphocholine + H(+)</text>
        <dbReference type="Rhea" id="RHEA:41003"/>
        <dbReference type="ChEBI" id="CHEBI:15377"/>
        <dbReference type="ChEBI" id="CHEBI:15378"/>
        <dbReference type="ChEBI" id="CHEBI:34071"/>
        <dbReference type="ChEBI" id="CHEBI:74344"/>
        <dbReference type="ChEBI" id="CHEBI:295975"/>
    </reaction>
    <physiologicalReaction direction="left-to-right" evidence="31">
        <dbReference type="Rhea" id="RHEA:41004"/>
    </physiologicalReaction>
</comment>
<evidence type="ECO:0000256" key="17">
    <source>
        <dbReference type="ARBA" id="ARBA00023288"/>
    </source>
</evidence>
<evidence type="ECO:0000256" key="28">
    <source>
        <dbReference type="ARBA" id="ARBA00048234"/>
    </source>
</evidence>
<comment type="similarity">
    <text evidence="3">Belongs to the nucleotide pyrophosphatase/phosphodiesterase family.</text>
</comment>
<dbReference type="AlphaFoldDB" id="A0A4Q7MFY2"/>
<evidence type="ECO:0000256" key="20">
    <source>
        <dbReference type="ARBA" id="ARBA00046203"/>
    </source>
</evidence>
<evidence type="ECO:0000256" key="3">
    <source>
        <dbReference type="ARBA" id="ARBA00010594"/>
    </source>
</evidence>
<comment type="catalytic activity">
    <reaction evidence="23">
        <text>glycero-2-phosphocholine + H2O = phosphocholine + glycerol + H(+)</text>
        <dbReference type="Rhea" id="RHEA:61684"/>
        <dbReference type="ChEBI" id="CHEBI:15377"/>
        <dbReference type="ChEBI" id="CHEBI:15378"/>
        <dbReference type="ChEBI" id="CHEBI:17754"/>
        <dbReference type="ChEBI" id="CHEBI:144950"/>
        <dbReference type="ChEBI" id="CHEBI:295975"/>
    </reaction>
    <physiologicalReaction direction="left-to-right" evidence="23">
        <dbReference type="Rhea" id="RHEA:61685"/>
    </physiologicalReaction>
</comment>
<keyword evidence="10" id="KW-0378">Hydrolase</keyword>
<comment type="catalytic activity">
    <reaction evidence="28">
        <text>sphing-4-enine-phosphocholine + H2O = sphing-4-enine + phosphocholine + H(+)</text>
        <dbReference type="Rhea" id="RHEA:41095"/>
        <dbReference type="ChEBI" id="CHEBI:15377"/>
        <dbReference type="ChEBI" id="CHEBI:15378"/>
        <dbReference type="ChEBI" id="CHEBI:57756"/>
        <dbReference type="ChEBI" id="CHEBI:58906"/>
        <dbReference type="ChEBI" id="CHEBI:295975"/>
    </reaction>
    <physiologicalReaction direction="left-to-right" evidence="28">
        <dbReference type="Rhea" id="RHEA:41096"/>
    </physiologicalReaction>
</comment>
<evidence type="ECO:0000256" key="18">
    <source>
        <dbReference type="ARBA" id="ARBA00031167"/>
    </source>
</evidence>
<evidence type="ECO:0000256" key="15">
    <source>
        <dbReference type="ARBA" id="ARBA00023157"/>
    </source>
</evidence>
<evidence type="ECO:0000256" key="10">
    <source>
        <dbReference type="ARBA" id="ARBA00022801"/>
    </source>
</evidence>
<evidence type="ECO:0000256" key="34">
    <source>
        <dbReference type="SAM" id="SignalP"/>
    </source>
</evidence>
<evidence type="ECO:0000256" key="16">
    <source>
        <dbReference type="ARBA" id="ARBA00023180"/>
    </source>
</evidence>
<evidence type="ECO:0000256" key="19">
    <source>
        <dbReference type="ARBA" id="ARBA00032556"/>
    </source>
</evidence>
<keyword evidence="15" id="KW-1015">Disulfide bond</keyword>
<protein>
    <recommendedName>
        <fullName evidence="4">glycerophosphocholine cholinephosphodiesterase</fullName>
        <ecNumber evidence="4">3.1.4.38</ecNumber>
    </recommendedName>
    <alternativeName>
        <fullName evidence="19">Choline-specific glycerophosphodiester phosphodiesterase</fullName>
    </alternativeName>
    <alternativeName>
        <fullName evidence="18">Ectonucleotide pyrophosphatase/phosphodiesterase family member 6</fullName>
    </alternativeName>
</protein>
<evidence type="ECO:0000313" key="36">
    <source>
        <dbReference type="Proteomes" id="UP000293874"/>
    </source>
</evidence>
<dbReference type="GO" id="GO:0005886">
    <property type="term" value="C:plasma membrane"/>
    <property type="evidence" value="ECO:0007669"/>
    <property type="project" value="UniProtKB-SubCell"/>
</dbReference>
<dbReference type="CDD" id="cd16016">
    <property type="entry name" value="AP-SPAP"/>
    <property type="match status" value="1"/>
</dbReference>
<dbReference type="PIRSF" id="PIRSF031924">
    <property type="entry name" value="Pi-irrepressible_AP"/>
    <property type="match status" value="1"/>
</dbReference>
<evidence type="ECO:0000256" key="7">
    <source>
        <dbReference type="ARBA" id="ARBA00022622"/>
    </source>
</evidence>
<evidence type="ECO:0000256" key="11">
    <source>
        <dbReference type="ARBA" id="ARBA00022833"/>
    </source>
</evidence>
<sequence length="547" mass="60843">MRKIFAFLALVLIVSQSFAQSKKGQHNVPNRPKLVVGIVVDQMRWDYLYRYYDRYSADGGFKRLLHNGFTCENTFIPYTPTYTACGHTCVYTGSVPAIHGITGNNWYDNELKRTVYCAEDKSVKSVGTTTDAGVMSPKNMLATTVADELRLATNFRSKVVGVAIKDRGAILPAGHSANGAYWYDSKTGDFITSTFYMNDLPQWVKDFNSQRLVDKYYEQGWNLLYPANTYVQSTADEKPYEAKPFGSDQKGFPYDLKRFIGKSYGSVSSTPYGNTLTAEMAKAAVINEQLGADEITDFLAVSFSSPDYIGHAFGPNSMEAEDGFLRLDKELGSLFDFLDNKVGKGQYLLFISADHGVSHVPGFNNENRLPGGTVDDGKWLKELEPKLQAAFGSSKLITGSWNNMVTLNHGLIDSLKLDERAVKKLIVDYLSHQPGVSRAFALDDLNTIPLNETIRARINNGYYPRRCGDIQFVLQPAYFDGGSTGTTHGLWNPYDSHIPLVWYGWGVKPGKTNRETYMTDIAPTIAAMLRIQMPSGNVGHVISEVAE</sequence>
<comment type="catalytic activity">
    <reaction evidence="27">
        <text>1-hexadecanoyl-sn-glycero-3-phosphocholine + H2O = 1-hexadecanoyl-sn-glycerol + phosphocholine + H(+)</text>
        <dbReference type="Rhea" id="RHEA:41119"/>
        <dbReference type="ChEBI" id="CHEBI:15377"/>
        <dbReference type="ChEBI" id="CHEBI:15378"/>
        <dbReference type="ChEBI" id="CHEBI:72998"/>
        <dbReference type="ChEBI" id="CHEBI:75542"/>
        <dbReference type="ChEBI" id="CHEBI:295975"/>
    </reaction>
    <physiologicalReaction direction="left-to-right" evidence="27">
        <dbReference type="Rhea" id="RHEA:41120"/>
    </physiologicalReaction>
</comment>
<evidence type="ECO:0000256" key="29">
    <source>
        <dbReference type="ARBA" id="ARBA00048703"/>
    </source>
</evidence>
<dbReference type="Proteomes" id="UP000293874">
    <property type="component" value="Unassembled WGS sequence"/>
</dbReference>
<dbReference type="PANTHER" id="PTHR10151:SF66">
    <property type="entry name" value="GLYCEROPHOSPHOCHOLINE CHOLINEPHOSPHODIESTERASE ENPP6"/>
    <property type="match status" value="1"/>
</dbReference>
<dbReference type="GO" id="GO:0047390">
    <property type="term" value="F:glycerophosphocholine cholinephosphodiesterase activity"/>
    <property type="evidence" value="ECO:0007669"/>
    <property type="project" value="UniProtKB-EC"/>
</dbReference>
<name>A0A4Q7MFY2_9BACT</name>
<dbReference type="GO" id="GO:0046872">
    <property type="term" value="F:metal ion binding"/>
    <property type="evidence" value="ECO:0007669"/>
    <property type="project" value="UniProtKB-KW"/>
</dbReference>
<comment type="catalytic activity">
    <reaction evidence="25">
        <text>a 1-acyl-sn-glycero-3-phosphocholine + H2O = a 1-acyl-sn-glycerol + phosphocholine + H(+)</text>
        <dbReference type="Rhea" id="RHEA:44720"/>
        <dbReference type="ChEBI" id="CHEBI:15377"/>
        <dbReference type="ChEBI" id="CHEBI:15378"/>
        <dbReference type="ChEBI" id="CHEBI:58168"/>
        <dbReference type="ChEBI" id="CHEBI:64683"/>
        <dbReference type="ChEBI" id="CHEBI:295975"/>
    </reaction>
    <physiologicalReaction direction="left-to-right" evidence="25">
        <dbReference type="Rhea" id="RHEA:44721"/>
    </physiologicalReaction>
</comment>
<keyword evidence="13" id="KW-0443">Lipid metabolism</keyword>
<evidence type="ECO:0000256" key="12">
    <source>
        <dbReference type="ARBA" id="ARBA00022963"/>
    </source>
</evidence>
<evidence type="ECO:0000256" key="2">
    <source>
        <dbReference type="ARBA" id="ARBA00004609"/>
    </source>
</evidence>
<comment type="catalytic activity">
    <reaction evidence="30">
        <text>1-(9Z,12Z)-octadecadienoyl-sn-glycero-3-phosphocholine + H2O = 1-(9Z,12Z-octadecadienoyl)-sn-glycerol + phosphocholine + H(+)</text>
        <dbReference type="Rhea" id="RHEA:41115"/>
        <dbReference type="ChEBI" id="CHEBI:15377"/>
        <dbReference type="ChEBI" id="CHEBI:15378"/>
        <dbReference type="ChEBI" id="CHEBI:28733"/>
        <dbReference type="ChEBI" id="CHEBI:75561"/>
        <dbReference type="ChEBI" id="CHEBI:295975"/>
    </reaction>
    <physiologicalReaction direction="left-to-right" evidence="30">
        <dbReference type="Rhea" id="RHEA:41116"/>
    </physiologicalReaction>
</comment>
<dbReference type="EC" id="3.1.4.38" evidence="4"/>
<feature type="active site" description="Phosphothreonine intermediate" evidence="32">
    <location>
        <position position="83"/>
    </location>
</feature>
<dbReference type="Gene3D" id="3.40.720.10">
    <property type="entry name" value="Alkaline Phosphatase, subunit A"/>
    <property type="match status" value="1"/>
</dbReference>
<reference evidence="35 36" key="1">
    <citation type="submission" date="2019-02" db="EMBL/GenBank/DDBJ databases">
        <title>Genomic Encyclopedia of Type Strains, Phase IV (KMG-IV): sequencing the most valuable type-strain genomes for metagenomic binning, comparative biology and taxonomic classification.</title>
        <authorList>
            <person name="Goeker M."/>
        </authorList>
    </citation>
    <scope>NUCLEOTIDE SEQUENCE [LARGE SCALE GENOMIC DNA]</scope>
    <source>
        <strain evidence="35 36">DSM 18116</strain>
    </source>
</reference>
<evidence type="ECO:0000256" key="33">
    <source>
        <dbReference type="PIRSR" id="PIRSR031924-51"/>
    </source>
</evidence>
<comment type="catalytic activity">
    <reaction evidence="29">
        <text>sn-glycerol 3-phosphocholine + H2O = phosphocholine + glycerol + H(+)</text>
        <dbReference type="Rhea" id="RHEA:19545"/>
        <dbReference type="ChEBI" id="CHEBI:15377"/>
        <dbReference type="ChEBI" id="CHEBI:15378"/>
        <dbReference type="ChEBI" id="CHEBI:16870"/>
        <dbReference type="ChEBI" id="CHEBI:17754"/>
        <dbReference type="ChEBI" id="CHEBI:295975"/>
        <dbReference type="EC" id="3.1.4.38"/>
    </reaction>
    <physiologicalReaction direction="left-to-right" evidence="29">
        <dbReference type="Rhea" id="RHEA:19546"/>
    </physiologicalReaction>
</comment>
<keyword evidence="12" id="KW-0442">Lipid degradation</keyword>
<comment type="catalytic activity">
    <reaction evidence="24">
        <text>a 1-O-alkyl-sn-glycero-3-phosphocholine + H2O = a 1-O-alkyl-sn-glycerol + phosphocholine + H(+)</text>
        <dbReference type="Rhea" id="RHEA:36083"/>
        <dbReference type="ChEBI" id="CHEBI:15377"/>
        <dbReference type="ChEBI" id="CHEBI:15378"/>
        <dbReference type="ChEBI" id="CHEBI:15850"/>
        <dbReference type="ChEBI" id="CHEBI:30909"/>
        <dbReference type="ChEBI" id="CHEBI:295975"/>
    </reaction>
    <physiologicalReaction direction="left-to-right" evidence="24">
        <dbReference type="Rhea" id="RHEA:36084"/>
    </physiologicalReaction>
</comment>
<evidence type="ECO:0000256" key="26">
    <source>
        <dbReference type="ARBA" id="ARBA00047779"/>
    </source>
</evidence>
<evidence type="ECO:0000256" key="4">
    <source>
        <dbReference type="ARBA" id="ARBA00012318"/>
    </source>
</evidence>
<evidence type="ECO:0000256" key="1">
    <source>
        <dbReference type="ARBA" id="ARBA00001947"/>
    </source>
</evidence>
<comment type="cofactor">
    <cofactor evidence="1">
        <name>Zn(2+)</name>
        <dbReference type="ChEBI" id="CHEBI:29105"/>
    </cofactor>
</comment>
<comment type="catalytic activity">
    <reaction evidence="21">
        <text>1-dodecanoyl-sn-glycero-3-phosphocholine + H2O = 1-dodecanoyl-sn-glycerol + phosphocholine + H(+)</text>
        <dbReference type="Rhea" id="RHEA:41127"/>
        <dbReference type="ChEBI" id="CHEBI:15377"/>
        <dbReference type="ChEBI" id="CHEBI:15378"/>
        <dbReference type="ChEBI" id="CHEBI:74966"/>
        <dbReference type="ChEBI" id="CHEBI:75529"/>
        <dbReference type="ChEBI" id="CHEBI:295975"/>
    </reaction>
    <physiologicalReaction direction="left-to-right" evidence="21">
        <dbReference type="Rhea" id="RHEA:41128"/>
    </physiologicalReaction>
</comment>
<evidence type="ECO:0000256" key="8">
    <source>
        <dbReference type="ARBA" id="ARBA00022723"/>
    </source>
</evidence>
<evidence type="ECO:0000256" key="24">
    <source>
        <dbReference type="ARBA" id="ARBA00047494"/>
    </source>
</evidence>
<accession>A0A4Q7MFY2</accession>
<comment type="catalytic activity">
    <reaction evidence="26">
        <text>1-tetradecanoyl-sn-glycero-3-phosphocholine + H2O = 1-tetradecanoyl-sn-glycerol + phosphocholine + H(+)</text>
        <dbReference type="Rhea" id="RHEA:40999"/>
        <dbReference type="ChEBI" id="CHEBI:15377"/>
        <dbReference type="ChEBI" id="CHEBI:15378"/>
        <dbReference type="ChEBI" id="CHEBI:64489"/>
        <dbReference type="ChEBI" id="CHEBI:75536"/>
        <dbReference type="ChEBI" id="CHEBI:295975"/>
    </reaction>
    <physiologicalReaction direction="left-to-right" evidence="26">
        <dbReference type="Rhea" id="RHEA:41000"/>
    </physiologicalReaction>
</comment>
<proteinExistence type="inferred from homology"/>
<keyword evidence="5" id="KW-1003">Cell membrane</keyword>
<dbReference type="InterPro" id="IPR017850">
    <property type="entry name" value="Alkaline_phosphatase_core_sf"/>
</dbReference>
<keyword evidence="7" id="KW-0336">GPI-anchor</keyword>
<keyword evidence="11" id="KW-0862">Zinc</keyword>
<feature type="binding site" evidence="33">
    <location>
        <position position="104"/>
    </location>
    <ligand>
        <name>substrate</name>
    </ligand>
</feature>
<comment type="catalytic activity">
    <reaction evidence="22">
        <text>1-(9Z-octadecenoyl)-sn-glycero-3-phosphocholine + H2O = 1-(9Z-octadecenoyl)-sn-glycerol + phosphocholine + H(+)</text>
        <dbReference type="Rhea" id="RHEA:41091"/>
        <dbReference type="ChEBI" id="CHEBI:15377"/>
        <dbReference type="ChEBI" id="CHEBI:15378"/>
        <dbReference type="ChEBI" id="CHEBI:28610"/>
        <dbReference type="ChEBI" id="CHEBI:75757"/>
        <dbReference type="ChEBI" id="CHEBI:295975"/>
    </reaction>
    <physiologicalReaction direction="left-to-right" evidence="22">
        <dbReference type="Rhea" id="RHEA:41092"/>
    </physiologicalReaction>
</comment>
<evidence type="ECO:0000313" key="35">
    <source>
        <dbReference type="EMBL" id="RZS67054.1"/>
    </source>
</evidence>
<dbReference type="EMBL" id="SGXA01000004">
    <property type="protein sequence ID" value="RZS67054.1"/>
    <property type="molecule type" value="Genomic_DNA"/>
</dbReference>
<evidence type="ECO:0000256" key="27">
    <source>
        <dbReference type="ARBA" id="ARBA00048209"/>
    </source>
</evidence>
<comment type="caution">
    <text evidence="35">The sequence shown here is derived from an EMBL/GenBank/DDBJ whole genome shotgun (WGS) entry which is preliminary data.</text>
</comment>
<dbReference type="SUPFAM" id="SSF53649">
    <property type="entry name" value="Alkaline phosphatase-like"/>
    <property type="match status" value="1"/>
</dbReference>
<dbReference type="OrthoDB" id="9766127at2"/>
<evidence type="ECO:0000256" key="30">
    <source>
        <dbReference type="ARBA" id="ARBA00049092"/>
    </source>
</evidence>
<dbReference type="Pfam" id="PF01663">
    <property type="entry name" value="Phosphodiest"/>
    <property type="match status" value="1"/>
</dbReference>
<evidence type="ECO:0000256" key="5">
    <source>
        <dbReference type="ARBA" id="ARBA00022475"/>
    </source>
</evidence>
<dbReference type="RefSeq" id="WP_130543936.1">
    <property type="nucleotide sequence ID" value="NZ_CP042431.1"/>
</dbReference>
<feature type="binding site" evidence="33">
    <location>
        <begin position="165"/>
        <end position="167"/>
    </location>
    <ligand>
        <name>substrate</name>
    </ligand>
</feature>
<keyword evidence="17" id="KW-0449">Lipoprotein</keyword>
<keyword evidence="16" id="KW-0325">Glycoprotein</keyword>
<feature type="signal peptide" evidence="34">
    <location>
        <begin position="1"/>
        <end position="19"/>
    </location>
</feature>
<evidence type="ECO:0000256" key="13">
    <source>
        <dbReference type="ARBA" id="ARBA00023098"/>
    </source>
</evidence>
<evidence type="ECO:0000256" key="22">
    <source>
        <dbReference type="ARBA" id="ARBA00047322"/>
    </source>
</evidence>
<evidence type="ECO:0000256" key="9">
    <source>
        <dbReference type="ARBA" id="ARBA00022729"/>
    </source>
</evidence>
<dbReference type="GO" id="GO:0004035">
    <property type="term" value="F:alkaline phosphatase activity"/>
    <property type="evidence" value="ECO:0007669"/>
    <property type="project" value="InterPro"/>
</dbReference>
<dbReference type="GO" id="GO:0016042">
    <property type="term" value="P:lipid catabolic process"/>
    <property type="evidence" value="ECO:0007669"/>
    <property type="project" value="UniProtKB-KW"/>
</dbReference>
<dbReference type="InterPro" id="IPR002591">
    <property type="entry name" value="Phosphodiest/P_Trfase"/>
</dbReference>
<evidence type="ECO:0000256" key="25">
    <source>
        <dbReference type="ARBA" id="ARBA00047600"/>
    </source>
</evidence>
<comment type="subcellular location">
    <subcellularLocation>
        <location evidence="2">Cell membrane</location>
        <topology evidence="2">Lipid-anchor</topology>
        <topology evidence="2">GPI-anchor</topology>
    </subcellularLocation>
</comment>
<organism evidence="35 36">
    <name type="scientific">Pseudobacter ginsenosidimutans</name>
    <dbReference type="NCBI Taxonomy" id="661488"/>
    <lineage>
        <taxon>Bacteria</taxon>
        <taxon>Pseudomonadati</taxon>
        <taxon>Bacteroidota</taxon>
        <taxon>Chitinophagia</taxon>
        <taxon>Chitinophagales</taxon>
        <taxon>Chitinophagaceae</taxon>
        <taxon>Pseudobacter</taxon>
    </lineage>
</organism>
<dbReference type="InterPro" id="IPR026263">
    <property type="entry name" value="Alkaline_phosphatase_prok"/>
</dbReference>
<evidence type="ECO:0000256" key="6">
    <source>
        <dbReference type="ARBA" id="ARBA00022553"/>
    </source>
</evidence>